<dbReference type="EMBL" id="JARBJD010000302">
    <property type="protein sequence ID" value="KAK2944360.1"/>
    <property type="molecule type" value="Genomic_DNA"/>
</dbReference>
<evidence type="ECO:0000313" key="1">
    <source>
        <dbReference type="EMBL" id="KAK2944360.1"/>
    </source>
</evidence>
<reference evidence="1 2" key="1">
    <citation type="journal article" date="2022" name="bioRxiv">
        <title>Genomics of Preaxostyla Flagellates Illuminates Evolutionary Transitions and the Path Towards Mitochondrial Loss.</title>
        <authorList>
            <person name="Novak L.V.F."/>
            <person name="Treitli S.C."/>
            <person name="Pyrih J."/>
            <person name="Halakuc P."/>
            <person name="Pipaliya S.V."/>
            <person name="Vacek V."/>
            <person name="Brzon O."/>
            <person name="Soukal P."/>
            <person name="Eme L."/>
            <person name="Dacks J.B."/>
            <person name="Karnkowska A."/>
            <person name="Elias M."/>
            <person name="Hampl V."/>
        </authorList>
    </citation>
    <scope>NUCLEOTIDE SEQUENCE [LARGE SCALE GENOMIC DNA]</scope>
    <source>
        <strain evidence="1">NAU3</strain>
        <tissue evidence="1">Gut</tissue>
    </source>
</reference>
<name>A0ABQ9WXX1_9EUKA</name>
<dbReference type="Proteomes" id="UP001281761">
    <property type="component" value="Unassembled WGS sequence"/>
</dbReference>
<keyword evidence="2" id="KW-1185">Reference proteome</keyword>
<sequence>MTGRTYLLTLLPHEVAMRPVPFYQTLELMLSSCSKALNTPITVHTSAPTLYQLYQALVNIMYHNATLRAICLPKCLEIFEHLMGKLEDERIHGYQIFDHLYPSPDGSLNPFFNSLTLLGMGLVCRVEKKYVGLES</sequence>
<accession>A0ABQ9WXX1</accession>
<proteinExistence type="predicted"/>
<protein>
    <submittedName>
        <fullName evidence="1">Uncharacterized protein</fullName>
    </submittedName>
</protein>
<gene>
    <name evidence="1" type="ORF">BLNAU_20705</name>
</gene>
<evidence type="ECO:0000313" key="2">
    <source>
        <dbReference type="Proteomes" id="UP001281761"/>
    </source>
</evidence>
<comment type="caution">
    <text evidence="1">The sequence shown here is derived from an EMBL/GenBank/DDBJ whole genome shotgun (WGS) entry which is preliminary data.</text>
</comment>
<organism evidence="1 2">
    <name type="scientific">Blattamonas nauphoetae</name>
    <dbReference type="NCBI Taxonomy" id="2049346"/>
    <lineage>
        <taxon>Eukaryota</taxon>
        <taxon>Metamonada</taxon>
        <taxon>Preaxostyla</taxon>
        <taxon>Oxymonadida</taxon>
        <taxon>Blattamonas</taxon>
    </lineage>
</organism>